<keyword evidence="5" id="KW-1133">Transmembrane helix</keyword>
<accession>A0A9X1PHC4</accession>
<comment type="caution">
    <text evidence="7">The sequence shown here is derived from an EMBL/GenBank/DDBJ whole genome shotgun (WGS) entry which is preliminary data.</text>
</comment>
<name>A0A9X1PHC4_9BACT</name>
<keyword evidence="5" id="KW-0812">Transmembrane</keyword>
<evidence type="ECO:0000256" key="5">
    <source>
        <dbReference type="SAM" id="Phobius"/>
    </source>
</evidence>
<reference evidence="7" key="1">
    <citation type="submission" date="2021-12" db="EMBL/GenBank/DDBJ databases">
        <title>Novel species in genus Dyadobacter.</title>
        <authorList>
            <person name="Ma C."/>
        </authorList>
    </citation>
    <scope>NUCLEOTIDE SEQUENCE</scope>
    <source>
        <strain evidence="7">LJ419</strain>
    </source>
</reference>
<dbReference type="SUPFAM" id="SSF46626">
    <property type="entry name" value="Cytochrome c"/>
    <property type="match status" value="1"/>
</dbReference>
<dbReference type="PROSITE" id="PS51007">
    <property type="entry name" value="CYTC"/>
    <property type="match status" value="1"/>
</dbReference>
<sequence>MSVPLRGWREKDKKYKPRFSYILMFKNKILAANFIVFAGVVLAGFSSGNSAPHTSQDPWKAPAWADTLKSPYHEEPLTLAQGEELFTLYCATCHGDAGYGDGAAGGALGQKPANFHDTLVKAQSDGSIFWKIATGRGNMPPFKDVFTDEQRWQLVAYIRHLGKTE</sequence>
<evidence type="ECO:0000256" key="4">
    <source>
        <dbReference type="PROSITE-ProRule" id="PRU00433"/>
    </source>
</evidence>
<dbReference type="GO" id="GO:0009055">
    <property type="term" value="F:electron transfer activity"/>
    <property type="evidence" value="ECO:0007669"/>
    <property type="project" value="InterPro"/>
</dbReference>
<dbReference type="GO" id="GO:0046872">
    <property type="term" value="F:metal ion binding"/>
    <property type="evidence" value="ECO:0007669"/>
    <property type="project" value="UniProtKB-KW"/>
</dbReference>
<dbReference type="Pfam" id="PF13442">
    <property type="entry name" value="Cytochrome_CBB3"/>
    <property type="match status" value="1"/>
</dbReference>
<keyword evidence="2 4" id="KW-0479">Metal-binding</keyword>
<evidence type="ECO:0000313" key="7">
    <source>
        <dbReference type="EMBL" id="MCF0060034.1"/>
    </source>
</evidence>
<feature type="transmembrane region" description="Helical" evidence="5">
    <location>
        <begin position="21"/>
        <end position="45"/>
    </location>
</feature>
<dbReference type="Gene3D" id="1.10.760.10">
    <property type="entry name" value="Cytochrome c-like domain"/>
    <property type="match status" value="1"/>
</dbReference>
<dbReference type="GO" id="GO:0020037">
    <property type="term" value="F:heme binding"/>
    <property type="evidence" value="ECO:0007669"/>
    <property type="project" value="InterPro"/>
</dbReference>
<evidence type="ECO:0000256" key="2">
    <source>
        <dbReference type="ARBA" id="ARBA00022723"/>
    </source>
</evidence>
<dbReference type="Proteomes" id="UP001139000">
    <property type="component" value="Unassembled WGS sequence"/>
</dbReference>
<dbReference type="AlphaFoldDB" id="A0A9X1PHC4"/>
<dbReference type="PANTHER" id="PTHR40394:SF2">
    <property type="entry name" value="QUINOL:CYTOCHROME C OXIDOREDUCTASE MEMBRANE PROTEIN"/>
    <property type="match status" value="1"/>
</dbReference>
<evidence type="ECO:0000256" key="1">
    <source>
        <dbReference type="ARBA" id="ARBA00022617"/>
    </source>
</evidence>
<dbReference type="InterPro" id="IPR009056">
    <property type="entry name" value="Cyt_c-like_dom"/>
</dbReference>
<dbReference type="InterPro" id="IPR036909">
    <property type="entry name" value="Cyt_c-like_dom_sf"/>
</dbReference>
<keyword evidence="5" id="KW-0472">Membrane</keyword>
<dbReference type="EMBL" id="JAJTTC010000001">
    <property type="protein sequence ID" value="MCF0060034.1"/>
    <property type="molecule type" value="Genomic_DNA"/>
</dbReference>
<evidence type="ECO:0000256" key="3">
    <source>
        <dbReference type="ARBA" id="ARBA00023004"/>
    </source>
</evidence>
<protein>
    <submittedName>
        <fullName evidence="7">Cytochrome c</fullName>
    </submittedName>
</protein>
<proteinExistence type="predicted"/>
<keyword evidence="1 4" id="KW-0349">Heme</keyword>
<feature type="domain" description="Cytochrome c" evidence="6">
    <location>
        <begin position="77"/>
        <end position="162"/>
    </location>
</feature>
<keyword evidence="8" id="KW-1185">Reference proteome</keyword>
<evidence type="ECO:0000259" key="6">
    <source>
        <dbReference type="PROSITE" id="PS51007"/>
    </source>
</evidence>
<evidence type="ECO:0000313" key="8">
    <source>
        <dbReference type="Proteomes" id="UP001139000"/>
    </source>
</evidence>
<dbReference type="RefSeq" id="WP_234652464.1">
    <property type="nucleotide sequence ID" value="NZ_CP094997.1"/>
</dbReference>
<keyword evidence="3 4" id="KW-0408">Iron</keyword>
<dbReference type="PANTHER" id="PTHR40394">
    <property type="entry name" value="LIPOPROTEIN-RELATED"/>
    <property type="match status" value="1"/>
</dbReference>
<organism evidence="7 8">
    <name type="scientific">Dyadobacter chenwenxiniae</name>
    <dbReference type="NCBI Taxonomy" id="2906456"/>
    <lineage>
        <taxon>Bacteria</taxon>
        <taxon>Pseudomonadati</taxon>
        <taxon>Bacteroidota</taxon>
        <taxon>Cytophagia</taxon>
        <taxon>Cytophagales</taxon>
        <taxon>Spirosomataceae</taxon>
        <taxon>Dyadobacter</taxon>
    </lineage>
</organism>
<gene>
    <name evidence="7" type="ORF">LXM26_00910</name>
</gene>